<sequence length="72" mass="8278">MDQKNAKNSVSIKEGLLATEVCVEVDGDKKIMVCRLYEDFETAKKMINDLEKQTIELLKKEIVSNRLNNFTL</sequence>
<name>A0A3G4ZPS3_9VIRU</name>
<proteinExistence type="predicted"/>
<gene>
    <name evidence="1" type="ORF">Terrestrivirus4_19</name>
</gene>
<protein>
    <submittedName>
        <fullName evidence="1">Uncharacterized protein</fullName>
    </submittedName>
</protein>
<evidence type="ECO:0000313" key="1">
    <source>
        <dbReference type="EMBL" id="AYV75971.1"/>
    </source>
</evidence>
<reference evidence="1" key="1">
    <citation type="submission" date="2018-10" db="EMBL/GenBank/DDBJ databases">
        <title>Hidden diversity of soil giant viruses.</title>
        <authorList>
            <person name="Schulz F."/>
            <person name="Alteio L."/>
            <person name="Goudeau D."/>
            <person name="Ryan E.M."/>
            <person name="Malmstrom R.R."/>
            <person name="Blanchard J."/>
            <person name="Woyke T."/>
        </authorList>
    </citation>
    <scope>NUCLEOTIDE SEQUENCE</scope>
    <source>
        <strain evidence="1">TEV1</strain>
    </source>
</reference>
<dbReference type="EMBL" id="MK071982">
    <property type="protein sequence ID" value="AYV75971.1"/>
    <property type="molecule type" value="Genomic_DNA"/>
</dbReference>
<accession>A0A3G4ZPS3</accession>
<organism evidence="1">
    <name type="scientific">Terrestrivirus sp</name>
    <dbReference type="NCBI Taxonomy" id="2487775"/>
    <lineage>
        <taxon>Viruses</taxon>
        <taxon>Varidnaviria</taxon>
        <taxon>Bamfordvirae</taxon>
        <taxon>Nucleocytoviricota</taxon>
        <taxon>Megaviricetes</taxon>
        <taxon>Imitervirales</taxon>
        <taxon>Mimiviridae</taxon>
        <taxon>Klosneuvirinae</taxon>
    </lineage>
</organism>